<evidence type="ECO:0000313" key="1">
    <source>
        <dbReference type="EMBL" id="AIJ21894.1"/>
    </source>
</evidence>
<organism evidence="1 2">
    <name type="scientific">Amycolatopsis methanolica 239</name>
    <dbReference type="NCBI Taxonomy" id="1068978"/>
    <lineage>
        <taxon>Bacteria</taxon>
        <taxon>Bacillati</taxon>
        <taxon>Actinomycetota</taxon>
        <taxon>Actinomycetes</taxon>
        <taxon>Pseudonocardiales</taxon>
        <taxon>Pseudonocardiaceae</taxon>
        <taxon>Amycolatopsis</taxon>
        <taxon>Amycolatopsis methanolica group</taxon>
    </lineage>
</organism>
<dbReference type="AlphaFoldDB" id="A0A076MMD5"/>
<dbReference type="RefSeq" id="WP_051079512.1">
    <property type="nucleotide sequence ID" value="NZ_AQUL01000001.1"/>
</dbReference>
<reference evidence="1 2" key="1">
    <citation type="submission" date="2014-07" db="EMBL/GenBank/DDBJ databases">
        <title>Whole Genome Sequence of the Amycolatopsis methanolica 239.</title>
        <authorList>
            <person name="Tang B."/>
        </authorList>
    </citation>
    <scope>NUCLEOTIDE SEQUENCE [LARGE SCALE GENOMIC DNA]</scope>
    <source>
        <strain evidence="1 2">239</strain>
    </source>
</reference>
<keyword evidence="2" id="KW-1185">Reference proteome</keyword>
<protein>
    <submittedName>
        <fullName evidence="1">Integrase family protein</fullName>
    </submittedName>
</protein>
<dbReference type="EMBL" id="CP009110">
    <property type="protein sequence ID" value="AIJ21894.1"/>
    <property type="molecule type" value="Genomic_DNA"/>
</dbReference>
<gene>
    <name evidence="1" type="ORF">AMETH_1802</name>
</gene>
<dbReference type="HOGENOM" id="CLU_2285519_0_0_11"/>
<dbReference type="PATRIC" id="fig|1068978.7.peg.1905"/>
<dbReference type="Proteomes" id="UP000062973">
    <property type="component" value="Chromosome"/>
</dbReference>
<dbReference type="STRING" id="1068978.AMETH_1802"/>
<name>A0A076MMD5_AMYME</name>
<accession>A0A076MMD5</accession>
<evidence type="ECO:0000313" key="2">
    <source>
        <dbReference type="Proteomes" id="UP000062973"/>
    </source>
</evidence>
<dbReference type="KEGG" id="amq:AMETH_1802"/>
<sequence length="101" mass="11351">MSSVQPAARLARASALSLHFELLELRHKVELHTMTGRVVECPLDEVNRPRGNKHAKLRIPPLESEVRTLFTGWAQSQVDRRKHAPTARNHTAARLMADVGL</sequence>
<proteinExistence type="predicted"/>
<dbReference type="eggNOG" id="COG4974">
    <property type="taxonomic scope" value="Bacteria"/>
</dbReference>